<keyword evidence="2" id="KW-1185">Reference proteome</keyword>
<evidence type="ECO:0000313" key="1">
    <source>
        <dbReference type="EMBL" id="AMP11824.1"/>
    </source>
</evidence>
<gene>
    <name evidence="1" type="ORF">CAter282_4165</name>
</gene>
<sequence length="41" mass="4484">MVLLPGRISSPFAGRILAGTATLHHWVRTRDQGPRAGIMQD</sequence>
<name>A0A127PVY5_9BURK</name>
<reference evidence="1 2" key="1">
    <citation type="submission" date="2015-11" db="EMBL/GenBank/DDBJ databases">
        <title>Exploring the genomic traits of fungus-feeding bacterial genus Collimonas.</title>
        <authorList>
            <person name="Song C."/>
            <person name="Schmidt R."/>
            <person name="de Jager V."/>
            <person name="Krzyzanowska D."/>
            <person name="Jongedijk E."/>
            <person name="Cankar K."/>
            <person name="Beekwilder J."/>
            <person name="van Veen A."/>
            <person name="de Boer W."/>
            <person name="van Veen J.A."/>
            <person name="Garbeva P."/>
        </authorList>
    </citation>
    <scope>NUCLEOTIDE SEQUENCE [LARGE SCALE GENOMIC DNA]</scope>
    <source>
        <strain evidence="1 2">Ter282</strain>
    </source>
</reference>
<protein>
    <submittedName>
        <fullName evidence="1">Uncharacterized protein</fullName>
    </submittedName>
</protein>
<dbReference type="AlphaFoldDB" id="A0A127PVY5"/>
<dbReference type="EMBL" id="CP013235">
    <property type="protein sequence ID" value="AMP11824.1"/>
    <property type="molecule type" value="Genomic_DNA"/>
</dbReference>
<organism evidence="1 2">
    <name type="scientific">Collimonas arenae</name>
    <dbReference type="NCBI Taxonomy" id="279058"/>
    <lineage>
        <taxon>Bacteria</taxon>
        <taxon>Pseudomonadati</taxon>
        <taxon>Pseudomonadota</taxon>
        <taxon>Betaproteobacteria</taxon>
        <taxon>Burkholderiales</taxon>
        <taxon>Oxalobacteraceae</taxon>
        <taxon>Collimonas</taxon>
    </lineage>
</organism>
<evidence type="ECO:0000313" key="2">
    <source>
        <dbReference type="Proteomes" id="UP000071778"/>
    </source>
</evidence>
<proteinExistence type="predicted"/>
<accession>A0A127PVY5</accession>
<dbReference type="Proteomes" id="UP000071778">
    <property type="component" value="Chromosome"/>
</dbReference>
<dbReference type="PATRIC" id="fig|279058.17.peg.4491"/>